<dbReference type="EMBL" id="SRPO01000096">
    <property type="protein sequence ID" value="KAG5941427.1"/>
    <property type="molecule type" value="Genomic_DNA"/>
</dbReference>
<dbReference type="InterPro" id="IPR045518">
    <property type="entry name" value="2EXR"/>
</dbReference>
<evidence type="ECO:0000256" key="1">
    <source>
        <dbReference type="SAM" id="MobiDB-lite"/>
    </source>
</evidence>
<gene>
    <name evidence="3" type="ORF">E4U60_007893</name>
</gene>
<keyword evidence="4" id="KW-1185">Reference proteome</keyword>
<feature type="compositionally biased region" description="Polar residues" evidence="1">
    <location>
        <begin position="8"/>
        <end position="24"/>
    </location>
</feature>
<organism evidence="3 4">
    <name type="scientific">Claviceps pazoutovae</name>
    <dbReference type="NCBI Taxonomy" id="1649127"/>
    <lineage>
        <taxon>Eukaryota</taxon>
        <taxon>Fungi</taxon>
        <taxon>Dikarya</taxon>
        <taxon>Ascomycota</taxon>
        <taxon>Pezizomycotina</taxon>
        <taxon>Sordariomycetes</taxon>
        <taxon>Hypocreomycetidae</taxon>
        <taxon>Hypocreales</taxon>
        <taxon>Clavicipitaceae</taxon>
        <taxon>Claviceps</taxon>
    </lineage>
</organism>
<proteinExistence type="predicted"/>
<evidence type="ECO:0000313" key="3">
    <source>
        <dbReference type="EMBL" id="KAG5941427.1"/>
    </source>
</evidence>
<sequence length="481" mass="55237">MYFDEPMSTDNTSNMGYNAKTNPRNHFCPIDDEAEESSEGSSSEYGFRDGDTAPGAFSQFVQLPPELRHQIWHFYCPDLSVKARVLPFMKWPGSTIPDRRNNSSVSDHSALADQTRNLRVMLSTHRESRSIAVRKYPNELTMNAASGTSIVRFRKETDVIFLIELLTDVAYSVPDFGNEIENLAVGLVEDKFSAERYFDNETILKVLPAIKGLFPNLRRLFSHWPAMTQPTDMEEWCVTECVHSYMVKTYRGREPDLDEHTDTLFCWPDLDAHPDFVRSLVPKMCSLEEMEETGVEFWPIVEFESETSMQMYDMMRRLYWNRYFTTNGGDSPDSEDDYNDYNNADGTDVDQYGSEGIDHGEIVELDGSSESELFSCLRSDNVQLQALAQFDVEHHSRPHKRKAIALATEDDEEDGMGHVHDEDGKPQNKRARLSRPIPGFDDEEEEEEEDLKPDQGEIKSVSTRRVMDRSWNLFIFSHGGI</sequence>
<accession>A0A9P7SIT6</accession>
<protein>
    <recommendedName>
        <fullName evidence="2">2EXR domain-containing protein</fullName>
    </recommendedName>
</protein>
<dbReference type="Pfam" id="PF20150">
    <property type="entry name" value="2EXR"/>
    <property type="match status" value="1"/>
</dbReference>
<feature type="region of interest" description="Disordered" evidence="1">
    <location>
        <begin position="331"/>
        <end position="354"/>
    </location>
</feature>
<feature type="region of interest" description="Disordered" evidence="1">
    <location>
        <begin position="408"/>
        <end position="462"/>
    </location>
</feature>
<evidence type="ECO:0000313" key="4">
    <source>
        <dbReference type="Proteomes" id="UP000706124"/>
    </source>
</evidence>
<reference evidence="3 4" key="1">
    <citation type="journal article" date="2020" name="bioRxiv">
        <title>Whole genome comparisons of ergot fungi reveals the divergence and evolution of species within the genus Claviceps are the result of varying mechanisms driving genome evolution and host range expansion.</title>
        <authorList>
            <person name="Wyka S.A."/>
            <person name="Mondo S.J."/>
            <person name="Liu M."/>
            <person name="Dettman J."/>
            <person name="Nalam V."/>
            <person name="Broders K.D."/>
        </authorList>
    </citation>
    <scope>NUCLEOTIDE SEQUENCE [LARGE SCALE GENOMIC DNA]</scope>
    <source>
        <strain evidence="3 4">CCC 1485</strain>
    </source>
</reference>
<feature type="domain" description="2EXR" evidence="2">
    <location>
        <begin position="57"/>
        <end position="160"/>
    </location>
</feature>
<evidence type="ECO:0000259" key="2">
    <source>
        <dbReference type="Pfam" id="PF20150"/>
    </source>
</evidence>
<feature type="compositionally biased region" description="Acidic residues" evidence="1">
    <location>
        <begin position="440"/>
        <end position="451"/>
    </location>
</feature>
<feature type="compositionally biased region" description="Basic and acidic residues" evidence="1">
    <location>
        <begin position="415"/>
        <end position="426"/>
    </location>
</feature>
<name>A0A9P7SIT6_9HYPO</name>
<dbReference type="Proteomes" id="UP000706124">
    <property type="component" value="Unassembled WGS sequence"/>
</dbReference>
<comment type="caution">
    <text evidence="3">The sequence shown here is derived from an EMBL/GenBank/DDBJ whole genome shotgun (WGS) entry which is preliminary data.</text>
</comment>
<dbReference type="OrthoDB" id="3501032at2759"/>
<feature type="region of interest" description="Disordered" evidence="1">
    <location>
        <begin position="1"/>
        <end position="49"/>
    </location>
</feature>
<dbReference type="AlphaFoldDB" id="A0A9P7SIT6"/>